<dbReference type="CDD" id="cd21117">
    <property type="entry name" value="Twitch_MoaA"/>
    <property type="match status" value="1"/>
</dbReference>
<dbReference type="PROSITE" id="PS01305">
    <property type="entry name" value="MOAA_NIFB_PQQE"/>
    <property type="match status" value="1"/>
</dbReference>
<keyword evidence="7" id="KW-0408">Iron</keyword>
<evidence type="ECO:0000256" key="7">
    <source>
        <dbReference type="ARBA" id="ARBA00023004"/>
    </source>
</evidence>
<name>A0A327Q072_9BACT</name>
<evidence type="ECO:0000256" key="11">
    <source>
        <dbReference type="ARBA" id="ARBA00023239"/>
    </source>
</evidence>
<dbReference type="PANTHER" id="PTHR22960">
    <property type="entry name" value="MOLYBDOPTERIN COFACTOR SYNTHESIS PROTEIN A"/>
    <property type="match status" value="1"/>
</dbReference>
<dbReference type="GO" id="GO:0006777">
    <property type="term" value="P:Mo-molybdopterin cofactor biosynthetic process"/>
    <property type="evidence" value="ECO:0007669"/>
    <property type="project" value="UniProtKB-KW"/>
</dbReference>
<evidence type="ECO:0000256" key="12">
    <source>
        <dbReference type="ARBA" id="ARBA00048697"/>
    </source>
</evidence>
<dbReference type="Pfam" id="PF06463">
    <property type="entry name" value="Mob_synth_C"/>
    <property type="match status" value="1"/>
</dbReference>
<dbReference type="GO" id="GO:0061798">
    <property type="term" value="F:GTP 3',8'-cyclase activity"/>
    <property type="evidence" value="ECO:0007669"/>
    <property type="project" value="UniProtKB-EC"/>
</dbReference>
<dbReference type="RefSeq" id="WP_111600274.1">
    <property type="nucleotide sequence ID" value="NZ_QLLL01000013.1"/>
</dbReference>
<dbReference type="Gene3D" id="3.20.20.70">
    <property type="entry name" value="Aldolase class I"/>
    <property type="match status" value="1"/>
</dbReference>
<dbReference type="GO" id="GO:0046872">
    <property type="term" value="F:metal ion binding"/>
    <property type="evidence" value="ECO:0007669"/>
    <property type="project" value="UniProtKB-KW"/>
</dbReference>
<dbReference type="SFLD" id="SFLDG01386">
    <property type="entry name" value="main_SPASM_domain-containing"/>
    <property type="match status" value="1"/>
</dbReference>
<dbReference type="GO" id="GO:0061799">
    <property type="term" value="F:cyclic pyranopterin monophosphate synthase activity"/>
    <property type="evidence" value="ECO:0007669"/>
    <property type="project" value="TreeGrafter"/>
</dbReference>
<keyword evidence="15" id="KW-1185">Reference proteome</keyword>
<evidence type="ECO:0000256" key="3">
    <source>
        <dbReference type="ARBA" id="ARBA00022485"/>
    </source>
</evidence>
<evidence type="ECO:0000313" key="15">
    <source>
        <dbReference type="Proteomes" id="UP000249547"/>
    </source>
</evidence>
<evidence type="ECO:0000256" key="1">
    <source>
        <dbReference type="ARBA" id="ARBA00001966"/>
    </source>
</evidence>
<evidence type="ECO:0000313" key="14">
    <source>
        <dbReference type="EMBL" id="RAI97840.1"/>
    </source>
</evidence>
<dbReference type="SFLD" id="SFLDS00029">
    <property type="entry name" value="Radical_SAM"/>
    <property type="match status" value="1"/>
</dbReference>
<evidence type="ECO:0000256" key="6">
    <source>
        <dbReference type="ARBA" id="ARBA00022741"/>
    </source>
</evidence>
<keyword evidence="9" id="KW-0342">GTP-binding</keyword>
<dbReference type="Proteomes" id="UP000249547">
    <property type="component" value="Unassembled WGS sequence"/>
</dbReference>
<comment type="cofactor">
    <cofactor evidence="1">
        <name>[4Fe-4S] cluster</name>
        <dbReference type="ChEBI" id="CHEBI:49883"/>
    </cofactor>
</comment>
<keyword evidence="6" id="KW-0547">Nucleotide-binding</keyword>
<dbReference type="InterPro" id="IPR040064">
    <property type="entry name" value="MoaA-like"/>
</dbReference>
<dbReference type="InterPro" id="IPR058240">
    <property type="entry name" value="rSAM_sf"/>
</dbReference>
<protein>
    <recommendedName>
        <fullName evidence="2">GTP 3',8-cyclase</fullName>
        <ecNumber evidence="2">4.1.99.22</ecNumber>
    </recommendedName>
</protein>
<dbReference type="SUPFAM" id="SSF102114">
    <property type="entry name" value="Radical SAM enzymes"/>
    <property type="match status" value="1"/>
</dbReference>
<feature type="domain" description="Radical SAM core" evidence="13">
    <location>
        <begin position="5"/>
        <end position="219"/>
    </location>
</feature>
<dbReference type="AlphaFoldDB" id="A0A327Q072"/>
<keyword evidence="3" id="KW-0004">4Fe-4S</keyword>
<dbReference type="PANTHER" id="PTHR22960:SF0">
    <property type="entry name" value="MOLYBDENUM COFACTOR BIOSYNTHESIS PROTEIN 1"/>
    <property type="match status" value="1"/>
</dbReference>
<keyword evidence="10" id="KW-0501">Molybdenum cofactor biosynthesis</keyword>
<keyword evidence="4" id="KW-0949">S-adenosyl-L-methionine</keyword>
<dbReference type="GO" id="GO:0051539">
    <property type="term" value="F:4 iron, 4 sulfur cluster binding"/>
    <property type="evidence" value="ECO:0007669"/>
    <property type="project" value="UniProtKB-KW"/>
</dbReference>
<dbReference type="SMART" id="SM00729">
    <property type="entry name" value="Elp3"/>
    <property type="match status" value="1"/>
</dbReference>
<proteinExistence type="predicted"/>
<evidence type="ECO:0000256" key="9">
    <source>
        <dbReference type="ARBA" id="ARBA00023134"/>
    </source>
</evidence>
<dbReference type="InterPro" id="IPR000385">
    <property type="entry name" value="MoaA_NifB_PqqE_Fe-S-bd_CS"/>
</dbReference>
<evidence type="ECO:0000259" key="13">
    <source>
        <dbReference type="PROSITE" id="PS51918"/>
    </source>
</evidence>
<reference evidence="14 15" key="1">
    <citation type="submission" date="2018-06" db="EMBL/GenBank/DDBJ databases">
        <title>Genomic Encyclopedia of Archaeal and Bacterial Type Strains, Phase II (KMG-II): from individual species to whole genera.</title>
        <authorList>
            <person name="Goeker M."/>
        </authorList>
    </citation>
    <scope>NUCLEOTIDE SEQUENCE [LARGE SCALE GENOMIC DNA]</scope>
    <source>
        <strain evidence="14 15">DSM 23857</strain>
    </source>
</reference>
<dbReference type="EC" id="4.1.99.22" evidence="2"/>
<dbReference type="NCBIfam" id="TIGR02666">
    <property type="entry name" value="moaA"/>
    <property type="match status" value="1"/>
</dbReference>
<dbReference type="InterPro" id="IPR050105">
    <property type="entry name" value="MoCo_biosynth_MoaA/MoaC"/>
</dbReference>
<dbReference type="InterPro" id="IPR006638">
    <property type="entry name" value="Elp3/MiaA/NifB-like_rSAM"/>
</dbReference>
<sequence length="327" mass="37231">MMIDRFHRKHDYLRISLTDRCNLRCTYCMPDEDFHFMDRSHLMQAHEIESLAKSFVENGVTKIRLTGGEPLARPDFADILQRLSTLGTQLTITTNAVLLHRYVDVLQRAGVQQLNISLDTLSADKFMLLTRRDKFHQTKENIQTALHKGFEVKINMVVMRGINDHEVLDFIAWTKHEKIEVRFIEFMPFDGNHWESEKVVTRKALLDVIQTVHHVVPLENAPHATSTAFKVPGFTGSFAIISTMSHPFCGDCNRMRLTADGKMKNCLFSKDEVDLLTALRNGLPITPLIHQSIANKAEKLGGQFGNTSFEHLKSTEIINRSMISIGG</sequence>
<dbReference type="InterPro" id="IPR007197">
    <property type="entry name" value="rSAM"/>
</dbReference>
<evidence type="ECO:0000256" key="5">
    <source>
        <dbReference type="ARBA" id="ARBA00022723"/>
    </source>
</evidence>
<keyword evidence="8" id="KW-0411">Iron-sulfur</keyword>
<keyword evidence="5" id="KW-0479">Metal-binding</keyword>
<dbReference type="PROSITE" id="PS51918">
    <property type="entry name" value="RADICAL_SAM"/>
    <property type="match status" value="1"/>
</dbReference>
<keyword evidence="11" id="KW-0456">Lyase</keyword>
<dbReference type="SFLD" id="SFLDG01067">
    <property type="entry name" value="SPASM/twitch_domain_containing"/>
    <property type="match status" value="1"/>
</dbReference>
<dbReference type="OrthoDB" id="9763993at2"/>
<comment type="catalytic activity">
    <reaction evidence="12">
        <text>GTP + AH2 + S-adenosyl-L-methionine = (8S)-3',8-cyclo-7,8-dihydroguanosine 5'-triphosphate + 5'-deoxyadenosine + L-methionine + A + H(+)</text>
        <dbReference type="Rhea" id="RHEA:49576"/>
        <dbReference type="ChEBI" id="CHEBI:13193"/>
        <dbReference type="ChEBI" id="CHEBI:15378"/>
        <dbReference type="ChEBI" id="CHEBI:17319"/>
        <dbReference type="ChEBI" id="CHEBI:17499"/>
        <dbReference type="ChEBI" id="CHEBI:37565"/>
        <dbReference type="ChEBI" id="CHEBI:57844"/>
        <dbReference type="ChEBI" id="CHEBI:59789"/>
        <dbReference type="ChEBI" id="CHEBI:131766"/>
        <dbReference type="EC" id="4.1.99.22"/>
    </reaction>
</comment>
<dbReference type="SFLD" id="SFLDG01383">
    <property type="entry name" value="cyclic_pyranopterin_phosphate"/>
    <property type="match status" value="1"/>
</dbReference>
<dbReference type="InterPro" id="IPR013483">
    <property type="entry name" value="MoaA"/>
</dbReference>
<evidence type="ECO:0000256" key="2">
    <source>
        <dbReference type="ARBA" id="ARBA00012167"/>
    </source>
</evidence>
<evidence type="ECO:0000256" key="8">
    <source>
        <dbReference type="ARBA" id="ARBA00023014"/>
    </source>
</evidence>
<dbReference type="GO" id="GO:0005525">
    <property type="term" value="F:GTP binding"/>
    <property type="evidence" value="ECO:0007669"/>
    <property type="project" value="UniProtKB-KW"/>
</dbReference>
<dbReference type="InterPro" id="IPR013785">
    <property type="entry name" value="Aldolase_TIM"/>
</dbReference>
<evidence type="ECO:0000256" key="10">
    <source>
        <dbReference type="ARBA" id="ARBA00023150"/>
    </source>
</evidence>
<accession>A0A327Q072</accession>
<organism evidence="14 15">
    <name type="scientific">Chitinophaga skermanii</name>
    <dbReference type="NCBI Taxonomy" id="331697"/>
    <lineage>
        <taxon>Bacteria</taxon>
        <taxon>Pseudomonadati</taxon>
        <taxon>Bacteroidota</taxon>
        <taxon>Chitinophagia</taxon>
        <taxon>Chitinophagales</taxon>
        <taxon>Chitinophagaceae</taxon>
        <taxon>Chitinophaga</taxon>
    </lineage>
</organism>
<gene>
    <name evidence="14" type="ORF">LX64_04888</name>
</gene>
<dbReference type="CDD" id="cd01335">
    <property type="entry name" value="Radical_SAM"/>
    <property type="match status" value="1"/>
</dbReference>
<evidence type="ECO:0000256" key="4">
    <source>
        <dbReference type="ARBA" id="ARBA00022691"/>
    </source>
</evidence>
<dbReference type="InterPro" id="IPR010505">
    <property type="entry name" value="MoaA_twitch"/>
</dbReference>
<dbReference type="UniPathway" id="UPA00344"/>
<dbReference type="EMBL" id="QLLL01000013">
    <property type="protein sequence ID" value="RAI97840.1"/>
    <property type="molecule type" value="Genomic_DNA"/>
</dbReference>
<comment type="caution">
    <text evidence="14">The sequence shown here is derived from an EMBL/GenBank/DDBJ whole genome shotgun (WGS) entry which is preliminary data.</text>
</comment>
<dbReference type="Pfam" id="PF04055">
    <property type="entry name" value="Radical_SAM"/>
    <property type="match status" value="1"/>
</dbReference>